<dbReference type="GO" id="GO:0032259">
    <property type="term" value="P:methylation"/>
    <property type="evidence" value="ECO:0007669"/>
    <property type="project" value="UniProtKB-KW"/>
</dbReference>
<dbReference type="PANTHER" id="PTHR18895">
    <property type="entry name" value="HEMK METHYLTRANSFERASE"/>
    <property type="match status" value="1"/>
</dbReference>
<dbReference type="InterPro" id="IPR002052">
    <property type="entry name" value="DNA_methylase_N6_adenine_CS"/>
</dbReference>
<keyword evidence="3" id="KW-0175">Coiled coil</keyword>
<dbReference type="PANTHER" id="PTHR18895:SF74">
    <property type="entry name" value="MTRF1L RELEASE FACTOR GLUTAMINE METHYLTRANSFERASE"/>
    <property type="match status" value="1"/>
</dbReference>
<evidence type="ECO:0000256" key="2">
    <source>
        <dbReference type="ARBA" id="ARBA00022691"/>
    </source>
</evidence>
<dbReference type="PROSITE" id="PS00092">
    <property type="entry name" value="N6_MTASE"/>
    <property type="match status" value="1"/>
</dbReference>
<dbReference type="GO" id="GO:0003676">
    <property type="term" value="F:nucleic acid binding"/>
    <property type="evidence" value="ECO:0007669"/>
    <property type="project" value="InterPro"/>
</dbReference>
<dbReference type="AlphaFoldDB" id="A0A8J3CM16"/>
<keyword evidence="1" id="KW-0808">Transferase</keyword>
<dbReference type="Proteomes" id="UP000614287">
    <property type="component" value="Unassembled WGS sequence"/>
</dbReference>
<dbReference type="EMBL" id="BMZG01000014">
    <property type="protein sequence ID" value="GHA79305.1"/>
    <property type="molecule type" value="Genomic_DNA"/>
</dbReference>
<dbReference type="CDD" id="cd02440">
    <property type="entry name" value="AdoMet_MTases"/>
    <property type="match status" value="1"/>
</dbReference>
<sequence length="363" mass="39690">MAIWQSEANAAPPKRVVLADDTLAADVAYRLVCEGVGLLWRGDFQNAKQLLQALARRVDKARQKKAKIADSPTEAFHRNRAAQIQRARILGLVLIEVDESYRVNLRRAPDVVLALNESFGAFCGVMVLSLRELQGLIGAHEWRKKGVFVEALNDTIHPYYGVFSPVRGEYVELVARTPLSSSVSLAFDIGAGSGVLSAVLAKRGVERIVATDMDERALRCASENLTRMGFSAKIVLQAADLFPTNESKAQLIVCNPPWLPAKANAPIEHAVYDPDSRMLKGFLNGLAAHLDVGGEGWLILSDLAEHLGLRLRQELLAWIEAAGLIVLGKLDVKPKHGKVFDKSDPLHSARGKEVTSLWRLGVG</sequence>
<evidence type="ECO:0000256" key="1">
    <source>
        <dbReference type="ARBA" id="ARBA00022603"/>
    </source>
</evidence>
<dbReference type="InterPro" id="IPR029063">
    <property type="entry name" value="SAM-dependent_MTases_sf"/>
</dbReference>
<feature type="coiled-coil region" evidence="3">
    <location>
        <begin position="44"/>
        <end position="71"/>
    </location>
</feature>
<dbReference type="SUPFAM" id="SSF53335">
    <property type="entry name" value="S-adenosyl-L-methionine-dependent methyltransferases"/>
    <property type="match status" value="1"/>
</dbReference>
<protein>
    <recommendedName>
        <fullName evidence="4">Methyltransferase small domain-containing protein</fullName>
    </recommendedName>
</protein>
<evidence type="ECO:0000256" key="3">
    <source>
        <dbReference type="SAM" id="Coils"/>
    </source>
</evidence>
<organism evidence="5 6">
    <name type="scientific">Formosimonas limnophila</name>
    <dbReference type="NCBI Taxonomy" id="1384487"/>
    <lineage>
        <taxon>Bacteria</taxon>
        <taxon>Pseudomonadati</taxon>
        <taxon>Pseudomonadota</taxon>
        <taxon>Betaproteobacteria</taxon>
        <taxon>Burkholderiales</taxon>
        <taxon>Burkholderiaceae</taxon>
        <taxon>Formosimonas</taxon>
    </lineage>
</organism>
<dbReference type="InterPro" id="IPR007848">
    <property type="entry name" value="Small_mtfrase_dom"/>
</dbReference>
<evidence type="ECO:0000313" key="5">
    <source>
        <dbReference type="EMBL" id="GHA79305.1"/>
    </source>
</evidence>
<dbReference type="Gene3D" id="3.40.50.150">
    <property type="entry name" value="Vaccinia Virus protein VP39"/>
    <property type="match status" value="1"/>
</dbReference>
<accession>A0A8J3CM16</accession>
<reference evidence="5" key="2">
    <citation type="submission" date="2020-09" db="EMBL/GenBank/DDBJ databases">
        <authorList>
            <person name="Sun Q."/>
            <person name="Kim S."/>
        </authorList>
    </citation>
    <scope>NUCLEOTIDE SEQUENCE</scope>
    <source>
        <strain evidence="5">KCTC 32501</strain>
    </source>
</reference>
<dbReference type="InterPro" id="IPR050320">
    <property type="entry name" value="N5-glutamine_MTase"/>
</dbReference>
<keyword evidence="1" id="KW-0489">Methyltransferase</keyword>
<feature type="domain" description="Methyltransferase small" evidence="4">
    <location>
        <begin position="186"/>
        <end position="263"/>
    </location>
</feature>
<keyword evidence="2" id="KW-0949">S-adenosyl-L-methionine</keyword>
<dbReference type="GO" id="GO:0036009">
    <property type="term" value="F:protein-glutamine N-methyltransferase activity"/>
    <property type="evidence" value="ECO:0007669"/>
    <property type="project" value="TreeGrafter"/>
</dbReference>
<gene>
    <name evidence="5" type="ORF">GCM10009007_20450</name>
</gene>
<proteinExistence type="predicted"/>
<name>A0A8J3CM16_9BURK</name>
<dbReference type="Pfam" id="PF05175">
    <property type="entry name" value="MTS"/>
    <property type="match status" value="1"/>
</dbReference>
<keyword evidence="6" id="KW-1185">Reference proteome</keyword>
<reference evidence="5" key="1">
    <citation type="journal article" date="2014" name="Int. J. Syst. Evol. Microbiol.">
        <title>Complete genome sequence of Corynebacterium casei LMG S-19264T (=DSM 44701T), isolated from a smear-ripened cheese.</title>
        <authorList>
            <consortium name="US DOE Joint Genome Institute (JGI-PGF)"/>
            <person name="Walter F."/>
            <person name="Albersmeier A."/>
            <person name="Kalinowski J."/>
            <person name="Ruckert C."/>
        </authorList>
    </citation>
    <scope>NUCLEOTIDE SEQUENCE</scope>
    <source>
        <strain evidence="5">KCTC 32501</strain>
    </source>
</reference>
<evidence type="ECO:0000313" key="6">
    <source>
        <dbReference type="Proteomes" id="UP000614287"/>
    </source>
</evidence>
<comment type="caution">
    <text evidence="5">The sequence shown here is derived from an EMBL/GenBank/DDBJ whole genome shotgun (WGS) entry which is preliminary data.</text>
</comment>
<evidence type="ECO:0000259" key="4">
    <source>
        <dbReference type="Pfam" id="PF05175"/>
    </source>
</evidence>